<feature type="domain" description="Peptidoglycan binding-like" evidence="2">
    <location>
        <begin position="212"/>
        <end position="267"/>
    </location>
</feature>
<keyword evidence="1" id="KW-0812">Transmembrane</keyword>
<keyword evidence="1" id="KW-1133">Transmembrane helix</keyword>
<evidence type="ECO:0000259" key="2">
    <source>
        <dbReference type="Pfam" id="PF01471"/>
    </source>
</evidence>
<reference evidence="4 5" key="1">
    <citation type="submission" date="2020-03" db="EMBL/GenBank/DDBJ databases">
        <authorList>
            <person name="Holtappels D."/>
            <person name="Bomans J.P.J."/>
            <person name="Lavigne R."/>
            <person name="Wagemans J."/>
        </authorList>
    </citation>
    <scope>NUCLEOTIDE SEQUENCE [LARGE SCALE GENOMIC DNA]</scope>
    <source>
        <strain evidence="4 5">OLIVR1</strain>
    </source>
</reference>
<proteinExistence type="predicted"/>
<dbReference type="InterPro" id="IPR036366">
    <property type="entry name" value="PGBDSf"/>
</dbReference>
<dbReference type="Proteomes" id="UP000671973">
    <property type="component" value="Segment"/>
</dbReference>
<evidence type="ECO:0000313" key="4">
    <source>
        <dbReference type="EMBL" id="QIW87295.1"/>
    </source>
</evidence>
<dbReference type="InterPro" id="IPR024408">
    <property type="entry name" value="Muramidase"/>
</dbReference>
<name>A0A858MXM8_9CAUD</name>
<feature type="transmembrane region" description="Helical" evidence="1">
    <location>
        <begin position="334"/>
        <end position="354"/>
    </location>
</feature>
<dbReference type="Gene3D" id="1.10.101.10">
    <property type="entry name" value="PGBD-like superfamily/PGBD"/>
    <property type="match status" value="1"/>
</dbReference>
<organism evidence="4 5">
    <name type="scientific">Agrobacterium phage OLIVR1</name>
    <dbReference type="NCBI Taxonomy" id="2723769"/>
    <lineage>
        <taxon>Viruses</taxon>
        <taxon>Duplodnaviria</taxon>
        <taxon>Heunggongvirae</taxon>
        <taxon>Uroviricota</taxon>
        <taxon>Caudoviricetes</taxon>
        <taxon>Schitoviridae</taxon>
        <taxon>Oliverunavirus</taxon>
        <taxon>Oliverunavirus OLIVR1</taxon>
    </lineage>
</organism>
<protein>
    <submittedName>
        <fullName evidence="4">Putative structural protein</fullName>
    </submittedName>
</protein>
<dbReference type="Pfam" id="PF11860">
    <property type="entry name" value="Muramidase"/>
    <property type="match status" value="1"/>
</dbReference>
<dbReference type="EMBL" id="MT234338">
    <property type="protein sequence ID" value="QIW87295.1"/>
    <property type="molecule type" value="Genomic_DNA"/>
</dbReference>
<keyword evidence="1" id="KW-0472">Membrane</keyword>
<dbReference type="InterPro" id="IPR002477">
    <property type="entry name" value="Peptidoglycan-bd-like"/>
</dbReference>
<gene>
    <name evidence="4" type="ORF">Ab1vBOLIVR1_gp100c</name>
</gene>
<evidence type="ECO:0000256" key="1">
    <source>
        <dbReference type="SAM" id="Phobius"/>
    </source>
</evidence>
<evidence type="ECO:0000313" key="5">
    <source>
        <dbReference type="Proteomes" id="UP000671973"/>
    </source>
</evidence>
<dbReference type="Pfam" id="PF01471">
    <property type="entry name" value="PG_binding_1"/>
    <property type="match status" value="1"/>
</dbReference>
<dbReference type="SUPFAM" id="SSF47090">
    <property type="entry name" value="PGBD-like"/>
    <property type="match status" value="1"/>
</dbReference>
<dbReference type="InterPro" id="IPR036365">
    <property type="entry name" value="PGBD-like_sf"/>
</dbReference>
<sequence>MKFTAHEINEVKKIASSINVPHLALLAVVQVESNGVTGETINGRLEPLIRYEGHYFDKLCDPKIREAARKAGVSGPKAGGVKNPAKQVDRWKLVKRAAVFDRNAAYSSCSYGVGQVMGSHWKSLGYSSLDQMIEVARSGLVGQIEIMARFIKKNGLDKHLRALDWSAFARGYNGPNYRVNKYDTKMAAAYRTLGGEATLPDNRSGYLRLGSQGAGVRDLQAMLNLAGYKVAIDGDFGDATEKAVMAFQKTHKLLADGIVGPKTQTALTAVRDVAPVNAGQQKLIDIDQVKKGGAIAVAVPTAVNTLKDELTSLVEQVSPYAYLSKITDILQTGIAILTVGGIVVGVGYAAYGWFKSRKSYTGTKSDTALLFNSQGEEDQLILPAL</sequence>
<keyword evidence="5" id="KW-1185">Reference proteome</keyword>
<feature type="domain" description="N-acetylmuramidase" evidence="3">
    <location>
        <begin position="24"/>
        <end position="192"/>
    </location>
</feature>
<accession>A0A858MXM8</accession>
<evidence type="ECO:0000259" key="3">
    <source>
        <dbReference type="Pfam" id="PF11860"/>
    </source>
</evidence>